<reference evidence="1 2" key="1">
    <citation type="submission" date="2024-09" db="EMBL/GenBank/DDBJ databases">
        <authorList>
            <person name="Sun Q."/>
            <person name="Mori K."/>
        </authorList>
    </citation>
    <scope>NUCLEOTIDE SEQUENCE [LARGE SCALE GENOMIC DNA]</scope>
    <source>
        <strain evidence="1 2">CCM 3426</strain>
    </source>
</reference>
<evidence type="ECO:0000313" key="2">
    <source>
        <dbReference type="Proteomes" id="UP001589647"/>
    </source>
</evidence>
<protein>
    <submittedName>
        <fullName evidence="1">Uncharacterized protein</fullName>
    </submittedName>
</protein>
<sequence length="457" mass="51357">MKRDDPRSIDALRATSQFAALEPIWAGISSTMQLRALLVFGALFNERVYVHDTQLVDNPRVVGDFSRSDLRENNFYRLLRQLIAAGVVAVGLRSHNYLYREDRLDACDSLAEVLESWKRNSPDGKGWVISPISVARNEMIEELDGILTGDGPVVVRYDYVSAKDDFMRQVRDAANSPDSVLTALLSAQPIELRRRYDKILARPRFSHTPIFALLHESGLPVSSELIQIHGLFDETAHARAFNARIMGSDWNSEDGTGLAEAVLTDGRLERGQPGARLDPEELVETAYRMVEGPPPDLLAMLRFEEIVELREQARELFEIQSYLEVSDARDVDDALATALADCAADYWQRVCDHIRATRPHLTVRPTRLGIFLRGKMPRLAKVAERFAVSGLSTLTEVAINAVPLVGGMMGEGTKSSVLRRANIEFVFFADSARMRDLRNFYPHRNWISSDARSITSR</sequence>
<comment type="caution">
    <text evidence="1">The sequence shown here is derived from an EMBL/GenBank/DDBJ whole genome shotgun (WGS) entry which is preliminary data.</text>
</comment>
<name>A0ABV5I9Y2_9ACTN</name>
<proteinExistence type="predicted"/>
<evidence type="ECO:0000313" key="1">
    <source>
        <dbReference type="EMBL" id="MFB9201347.1"/>
    </source>
</evidence>
<dbReference type="Proteomes" id="UP001589647">
    <property type="component" value="Unassembled WGS sequence"/>
</dbReference>
<accession>A0ABV5I9Y2</accession>
<dbReference type="EMBL" id="JBHMEI010000004">
    <property type="protein sequence ID" value="MFB9201347.1"/>
    <property type="molecule type" value="Genomic_DNA"/>
</dbReference>
<organism evidence="1 2">
    <name type="scientific">Nonomuraea spiralis</name>
    <dbReference type="NCBI Taxonomy" id="46182"/>
    <lineage>
        <taxon>Bacteria</taxon>
        <taxon>Bacillati</taxon>
        <taxon>Actinomycetota</taxon>
        <taxon>Actinomycetes</taxon>
        <taxon>Streptosporangiales</taxon>
        <taxon>Streptosporangiaceae</taxon>
        <taxon>Nonomuraea</taxon>
    </lineage>
</organism>
<dbReference type="RefSeq" id="WP_189650075.1">
    <property type="nucleotide sequence ID" value="NZ_BMRC01000012.1"/>
</dbReference>
<gene>
    <name evidence="1" type="ORF">ACFFV7_09115</name>
</gene>
<keyword evidence="2" id="KW-1185">Reference proteome</keyword>